<dbReference type="Proteomes" id="UP000728185">
    <property type="component" value="Unassembled WGS sequence"/>
</dbReference>
<gene>
    <name evidence="4" type="ORF">FBUS_00171</name>
</gene>
<dbReference type="OrthoDB" id="5848685at2759"/>
<feature type="coiled-coil region" evidence="2">
    <location>
        <begin position="252"/>
        <end position="293"/>
    </location>
</feature>
<evidence type="ECO:0000313" key="5">
    <source>
        <dbReference type="Proteomes" id="UP000728185"/>
    </source>
</evidence>
<name>A0A8E0RRM5_9TREM</name>
<keyword evidence="1 2" id="KW-0175">Coiled coil</keyword>
<dbReference type="PANTHER" id="PTHR23157:SF24">
    <property type="entry name" value="GOLGIN SUBFAMILY A MEMBER 1"/>
    <property type="match status" value="1"/>
</dbReference>
<dbReference type="EMBL" id="LUCM01006299">
    <property type="protein sequence ID" value="KAA0191491.1"/>
    <property type="molecule type" value="Genomic_DNA"/>
</dbReference>
<dbReference type="PANTHER" id="PTHR23157">
    <property type="entry name" value="GRIP AND COILED-COIL DOMAIN-CONTAINING PROTEIN 1"/>
    <property type="match status" value="1"/>
</dbReference>
<feature type="coiled-coil region" evidence="2">
    <location>
        <begin position="142"/>
        <end position="180"/>
    </location>
</feature>
<proteinExistence type="predicted"/>
<evidence type="ECO:0000256" key="1">
    <source>
        <dbReference type="ARBA" id="ARBA00023054"/>
    </source>
</evidence>
<dbReference type="SMART" id="SM00755">
    <property type="entry name" value="Grip"/>
    <property type="match status" value="1"/>
</dbReference>
<dbReference type="Pfam" id="PF01465">
    <property type="entry name" value="GRIP"/>
    <property type="match status" value="1"/>
</dbReference>
<dbReference type="GO" id="GO:0005794">
    <property type="term" value="C:Golgi apparatus"/>
    <property type="evidence" value="ECO:0007669"/>
    <property type="project" value="TreeGrafter"/>
</dbReference>
<evidence type="ECO:0000313" key="4">
    <source>
        <dbReference type="EMBL" id="KAA0191491.1"/>
    </source>
</evidence>
<comment type="caution">
    <text evidence="4">The sequence shown here is derived from an EMBL/GenBank/DDBJ whole genome shotgun (WGS) entry which is preliminary data.</text>
</comment>
<dbReference type="AlphaFoldDB" id="A0A8E0RRM5"/>
<feature type="domain" description="GRIP" evidence="3">
    <location>
        <begin position="517"/>
        <end position="566"/>
    </location>
</feature>
<feature type="coiled-coil region" evidence="2">
    <location>
        <begin position="363"/>
        <end position="390"/>
    </location>
</feature>
<organism evidence="4 5">
    <name type="scientific">Fasciolopsis buskii</name>
    <dbReference type="NCBI Taxonomy" id="27845"/>
    <lineage>
        <taxon>Eukaryota</taxon>
        <taxon>Metazoa</taxon>
        <taxon>Spiralia</taxon>
        <taxon>Lophotrochozoa</taxon>
        <taxon>Platyhelminthes</taxon>
        <taxon>Trematoda</taxon>
        <taxon>Digenea</taxon>
        <taxon>Plagiorchiida</taxon>
        <taxon>Echinostomata</taxon>
        <taxon>Echinostomatoidea</taxon>
        <taxon>Fasciolidae</taxon>
        <taxon>Fasciolopsis</taxon>
    </lineage>
</organism>
<sequence length="600" mass="68194">MEERNWYKKRITDDGLETAVNTAPSKLAYHATGGIQEHLSQLEERLDAFEPTMIDVQDLDCAVERSDPCLSVLSEPDSTLGDSLISVAPLPLPDSVPVPSTNLSISFESVTDGVHLAESERSLGAGDIQMGSLYVSDLLHERNLLTTRLETMRTRLAELKNQWRESLASLENQVVHLNQKISRDAECYLKQHEEDQTLIKYLKDKISGLQCEVDQAHEAAKKDKLRLSEQSAEIAMKEAKWLDKQVLLDSTIAGLKEHAQQIAVERDEATQNLMKLECQLNCLQDALKSANNFLSKREKDFELSQCQIEDMTGQLNPTTLEQADCKDETISTSGHEAHHQHESLSVTDDLKHSTTAQFVDERLQQKDRLIRIQRKRLKELQRMCTELIQNPQTTVSGGSKLIKNSRLPDRVDWFSELLDPSRLNRIPQSKINEHRMADELGTVIEANSHGVSQFSSDSIVNPTTPGQLDNNFNNHNLIDHAKSDYFRPVEMKSQCEIIPVQSVMKVTTAEDLQRTNFPFDSISWNYLRHVVIKFILSREREAVHLIRVLSTLLRLTADEEYLLRRALHSRSTWWPKSRGFCHVLPSSLTHGQFAKIIPPS</sequence>
<keyword evidence="5" id="KW-1185">Reference proteome</keyword>
<reference evidence="4" key="1">
    <citation type="submission" date="2019-05" db="EMBL/GenBank/DDBJ databases">
        <title>Annotation for the trematode Fasciolopsis buski.</title>
        <authorList>
            <person name="Choi Y.-J."/>
        </authorList>
    </citation>
    <scope>NUCLEOTIDE SEQUENCE</scope>
    <source>
        <strain evidence="4">HT</strain>
        <tissue evidence="4">Whole worm</tissue>
    </source>
</reference>
<evidence type="ECO:0000256" key="2">
    <source>
        <dbReference type="SAM" id="Coils"/>
    </source>
</evidence>
<accession>A0A8E0RRM5</accession>
<dbReference type="PROSITE" id="PS50913">
    <property type="entry name" value="GRIP"/>
    <property type="match status" value="1"/>
</dbReference>
<evidence type="ECO:0000259" key="3">
    <source>
        <dbReference type="PROSITE" id="PS50913"/>
    </source>
</evidence>
<dbReference type="InterPro" id="IPR051952">
    <property type="entry name" value="Golgi-autophagy_related"/>
</dbReference>
<dbReference type="InterPro" id="IPR000237">
    <property type="entry name" value="GRIP_dom"/>
</dbReference>
<protein>
    <recommendedName>
        <fullName evidence="3">GRIP domain-containing protein</fullName>
    </recommendedName>
</protein>